<reference evidence="2" key="2">
    <citation type="submission" date="2020-09" db="EMBL/GenBank/DDBJ databases">
        <authorList>
            <person name="Sun Q."/>
            <person name="Zhou Y."/>
        </authorList>
    </citation>
    <scope>NUCLEOTIDE SEQUENCE</scope>
    <source>
        <strain evidence="2">CGMCC 1.15519</strain>
    </source>
</reference>
<dbReference type="InterPro" id="IPR000073">
    <property type="entry name" value="AB_hydrolase_1"/>
</dbReference>
<evidence type="ECO:0000313" key="3">
    <source>
        <dbReference type="Proteomes" id="UP000635071"/>
    </source>
</evidence>
<protein>
    <submittedName>
        <fullName evidence="2">Hydrolase (Alpha/beta fold)</fullName>
    </submittedName>
</protein>
<reference evidence="2" key="1">
    <citation type="journal article" date="2014" name="Int. J. Syst. Evol. Microbiol.">
        <title>Complete genome sequence of Corynebacterium casei LMG S-19264T (=DSM 44701T), isolated from a smear-ripened cheese.</title>
        <authorList>
            <consortium name="US DOE Joint Genome Institute (JGI-PGF)"/>
            <person name="Walter F."/>
            <person name="Albersmeier A."/>
            <person name="Kalinowski J."/>
            <person name="Ruckert C."/>
        </authorList>
    </citation>
    <scope>NUCLEOTIDE SEQUENCE</scope>
    <source>
        <strain evidence="2">CGMCC 1.15519</strain>
    </source>
</reference>
<dbReference type="InterPro" id="IPR029058">
    <property type="entry name" value="AB_hydrolase_fold"/>
</dbReference>
<comment type="caution">
    <text evidence="2">The sequence shown here is derived from an EMBL/GenBank/DDBJ whole genome shotgun (WGS) entry which is preliminary data.</text>
</comment>
<keyword evidence="2" id="KW-0378">Hydrolase</keyword>
<dbReference type="AlphaFoldDB" id="A0A916ZIX7"/>
<gene>
    <name evidence="2" type="ORF">GCM10011529_03080</name>
</gene>
<organism evidence="2 3">
    <name type="scientific">Sandarakinorhabdus glacialis</name>
    <dbReference type="NCBI Taxonomy" id="1614636"/>
    <lineage>
        <taxon>Bacteria</taxon>
        <taxon>Pseudomonadati</taxon>
        <taxon>Pseudomonadota</taxon>
        <taxon>Alphaproteobacteria</taxon>
        <taxon>Sphingomonadales</taxon>
        <taxon>Sphingosinicellaceae</taxon>
        <taxon>Sandarakinorhabdus</taxon>
    </lineage>
</organism>
<evidence type="ECO:0000313" key="2">
    <source>
        <dbReference type="EMBL" id="GGE00287.1"/>
    </source>
</evidence>
<accession>A0A916ZIX7</accession>
<feature type="domain" description="AB hydrolase-1" evidence="1">
    <location>
        <begin position="27"/>
        <end position="266"/>
    </location>
</feature>
<dbReference type="Pfam" id="PF12697">
    <property type="entry name" value="Abhydrolase_6"/>
    <property type="match status" value="1"/>
</dbReference>
<dbReference type="PANTHER" id="PTHR43194">
    <property type="entry name" value="HYDROLASE ALPHA/BETA FOLD FAMILY"/>
    <property type="match status" value="1"/>
</dbReference>
<dbReference type="GO" id="GO:0016787">
    <property type="term" value="F:hydrolase activity"/>
    <property type="evidence" value="ECO:0007669"/>
    <property type="project" value="UniProtKB-KW"/>
</dbReference>
<dbReference type="PRINTS" id="PR00412">
    <property type="entry name" value="EPOXHYDRLASE"/>
</dbReference>
<proteinExistence type="predicted"/>
<dbReference type="InterPro" id="IPR000639">
    <property type="entry name" value="Epox_hydrolase-like"/>
</dbReference>
<dbReference type="InterPro" id="IPR050228">
    <property type="entry name" value="Carboxylesterase_BioH"/>
</dbReference>
<keyword evidence="3" id="KW-1185">Reference proteome</keyword>
<evidence type="ECO:0000259" key="1">
    <source>
        <dbReference type="Pfam" id="PF12697"/>
    </source>
</evidence>
<dbReference type="PANTHER" id="PTHR43194:SF2">
    <property type="entry name" value="PEROXISOMAL MEMBRANE PROTEIN LPX1"/>
    <property type="match status" value="1"/>
</dbReference>
<dbReference type="Gene3D" id="3.40.50.1820">
    <property type="entry name" value="alpha/beta hydrolase"/>
    <property type="match status" value="1"/>
</dbReference>
<dbReference type="EMBL" id="BMJM01000001">
    <property type="protein sequence ID" value="GGE00287.1"/>
    <property type="molecule type" value="Genomic_DNA"/>
</dbReference>
<dbReference type="Proteomes" id="UP000635071">
    <property type="component" value="Unassembled WGS sequence"/>
</dbReference>
<dbReference type="SUPFAM" id="SSF53474">
    <property type="entry name" value="alpha/beta-Hydrolases"/>
    <property type="match status" value="1"/>
</dbReference>
<sequence length="282" mass="28942">MAVKRFQAGDGIELVADVAGPQGAPAVILLHGGGQTRHSWAGAMTVLAQRGYRVISFDARGHGDSGWSDAGAYGLDDRAADLAVVAGSLSAPFAVVGASLGGATAIHSVALGLQPAAVVLVDIVPEPEAAGIARIVNFMRGNPDGFATLGEAVDAVAAYNPSRPRPRDTTGLMRNLRHREDGRLVWHWDPRILSDGPAVDHAVVKASAATLADAAAPPVLLVRGLQSDVVSDAGIAAFRALVPALEVVDVTGAGHMVAGDRNDAFNAGVTGFLERHLPLSGR</sequence>
<name>A0A916ZIX7_9SPHN</name>